<keyword evidence="2" id="KW-1185">Reference proteome</keyword>
<dbReference type="EMBL" id="JAOYFB010000003">
    <property type="protein sequence ID" value="KAK4011161.1"/>
    <property type="molecule type" value="Genomic_DNA"/>
</dbReference>
<evidence type="ECO:0000313" key="2">
    <source>
        <dbReference type="Proteomes" id="UP001234178"/>
    </source>
</evidence>
<gene>
    <name evidence="1" type="ORF">OUZ56_020275</name>
</gene>
<proteinExistence type="predicted"/>
<organism evidence="1 2">
    <name type="scientific">Daphnia magna</name>
    <dbReference type="NCBI Taxonomy" id="35525"/>
    <lineage>
        <taxon>Eukaryota</taxon>
        <taxon>Metazoa</taxon>
        <taxon>Ecdysozoa</taxon>
        <taxon>Arthropoda</taxon>
        <taxon>Crustacea</taxon>
        <taxon>Branchiopoda</taxon>
        <taxon>Diplostraca</taxon>
        <taxon>Cladocera</taxon>
        <taxon>Anomopoda</taxon>
        <taxon>Daphniidae</taxon>
        <taxon>Daphnia</taxon>
    </lineage>
</organism>
<evidence type="ECO:0000313" key="1">
    <source>
        <dbReference type="EMBL" id="KAK4011161.1"/>
    </source>
</evidence>
<dbReference type="Proteomes" id="UP001234178">
    <property type="component" value="Unassembled WGS sequence"/>
</dbReference>
<reference evidence="1 2" key="1">
    <citation type="journal article" date="2023" name="Nucleic Acids Res.">
        <title>The hologenome of Daphnia magna reveals possible DNA methylation and microbiome-mediated evolution of the host genome.</title>
        <authorList>
            <person name="Chaturvedi A."/>
            <person name="Li X."/>
            <person name="Dhandapani V."/>
            <person name="Marshall H."/>
            <person name="Kissane S."/>
            <person name="Cuenca-Cambronero M."/>
            <person name="Asole G."/>
            <person name="Calvet F."/>
            <person name="Ruiz-Romero M."/>
            <person name="Marangio P."/>
            <person name="Guigo R."/>
            <person name="Rago D."/>
            <person name="Mirbahai L."/>
            <person name="Eastwood N."/>
            <person name="Colbourne J.K."/>
            <person name="Zhou J."/>
            <person name="Mallon E."/>
            <person name="Orsini L."/>
        </authorList>
    </citation>
    <scope>NUCLEOTIDE SEQUENCE [LARGE SCALE GENOMIC DNA]</scope>
    <source>
        <strain evidence="1">LRV0_1</strain>
    </source>
</reference>
<comment type="caution">
    <text evidence="1">The sequence shown here is derived from an EMBL/GenBank/DDBJ whole genome shotgun (WGS) entry which is preliminary data.</text>
</comment>
<protein>
    <submittedName>
        <fullName evidence="1">Uncharacterized protein</fullName>
    </submittedName>
</protein>
<sequence length="74" mass="8063">MRSLINACTDNWAGENVRNEATNSTRTEVLPTTTSFPSASFYSGKDFEIFANGLFVTIVAETLSEFTSAGSFIK</sequence>
<name>A0ABQ9ZE21_9CRUS</name>
<accession>A0ABQ9ZE21</accession>